<evidence type="ECO:0000256" key="6">
    <source>
        <dbReference type="SAM" id="MobiDB-lite"/>
    </source>
</evidence>
<keyword evidence="3" id="KW-0808">Transferase</keyword>
<accession>A0A8S3UT67</accession>
<dbReference type="SMART" id="SM00360">
    <property type="entry name" value="RRM"/>
    <property type="match status" value="3"/>
</dbReference>
<dbReference type="InterPro" id="IPR043472">
    <property type="entry name" value="Macro_dom-like"/>
</dbReference>
<protein>
    <recommendedName>
        <fullName evidence="7">Macro domain-containing protein</fullName>
    </recommendedName>
</protein>
<evidence type="ECO:0000256" key="5">
    <source>
        <dbReference type="ARBA" id="ARBA00023242"/>
    </source>
</evidence>
<dbReference type="Pfam" id="PF23084">
    <property type="entry name" value="KH_PARP14_1"/>
    <property type="match status" value="1"/>
</dbReference>
<dbReference type="PANTHER" id="PTHR14453:SF102">
    <property type="entry name" value="PROTEIN MONO-ADP-RIBOSYLTRANSFERASE PARP14-LIKE"/>
    <property type="match status" value="1"/>
</dbReference>
<dbReference type="InterPro" id="IPR000504">
    <property type="entry name" value="RRM_dom"/>
</dbReference>
<keyword evidence="4" id="KW-0520">NAD</keyword>
<evidence type="ECO:0000256" key="2">
    <source>
        <dbReference type="ARBA" id="ARBA00022676"/>
    </source>
</evidence>
<dbReference type="PANTHER" id="PTHR14453">
    <property type="entry name" value="PARP/ZINC FINGER CCCH TYPE DOMAIN CONTAINING PROTEIN"/>
    <property type="match status" value="1"/>
</dbReference>
<dbReference type="Proteomes" id="UP000683360">
    <property type="component" value="Unassembled WGS sequence"/>
</dbReference>
<dbReference type="InterPro" id="IPR057044">
    <property type="entry name" value="PARP14_KH_1"/>
</dbReference>
<dbReference type="InterPro" id="IPR035979">
    <property type="entry name" value="RBD_domain_sf"/>
</dbReference>
<organism evidence="8 9">
    <name type="scientific">Mytilus edulis</name>
    <name type="common">Blue mussel</name>
    <dbReference type="NCBI Taxonomy" id="6550"/>
    <lineage>
        <taxon>Eukaryota</taxon>
        <taxon>Metazoa</taxon>
        <taxon>Spiralia</taxon>
        <taxon>Lophotrochozoa</taxon>
        <taxon>Mollusca</taxon>
        <taxon>Bivalvia</taxon>
        <taxon>Autobranchia</taxon>
        <taxon>Pteriomorphia</taxon>
        <taxon>Mytilida</taxon>
        <taxon>Mytiloidea</taxon>
        <taxon>Mytilidae</taxon>
        <taxon>Mytilinae</taxon>
        <taxon>Mytilus</taxon>
    </lineage>
</organism>
<name>A0A8S3UT67_MYTED</name>
<keyword evidence="9" id="KW-1185">Reference proteome</keyword>
<dbReference type="EMBL" id="CAJPWZ010002944">
    <property type="protein sequence ID" value="CAG2248583.1"/>
    <property type="molecule type" value="Genomic_DNA"/>
</dbReference>
<comment type="subcellular location">
    <subcellularLocation>
        <location evidence="1">Nucleus</location>
    </subcellularLocation>
</comment>
<feature type="region of interest" description="Disordered" evidence="6">
    <location>
        <begin position="679"/>
        <end position="701"/>
    </location>
</feature>
<dbReference type="SUPFAM" id="SSF52949">
    <property type="entry name" value="Macro domain-like"/>
    <property type="match status" value="2"/>
</dbReference>
<dbReference type="Gene3D" id="3.40.220.10">
    <property type="entry name" value="Leucine Aminopeptidase, subunit E, domain 1"/>
    <property type="match status" value="2"/>
</dbReference>
<evidence type="ECO:0000313" key="8">
    <source>
        <dbReference type="EMBL" id="CAG2248583.1"/>
    </source>
</evidence>
<dbReference type="Gene3D" id="3.30.70.330">
    <property type="match status" value="3"/>
</dbReference>
<dbReference type="SUPFAM" id="SSF54928">
    <property type="entry name" value="RNA-binding domain, RBD"/>
    <property type="match status" value="1"/>
</dbReference>
<dbReference type="Pfam" id="PF23085">
    <property type="entry name" value="RRM_PARP14_3"/>
    <property type="match status" value="4"/>
</dbReference>
<dbReference type="Pfam" id="PF01661">
    <property type="entry name" value="Macro"/>
    <property type="match status" value="2"/>
</dbReference>
<dbReference type="GO" id="GO:0003950">
    <property type="term" value="F:NAD+ poly-ADP-ribosyltransferase activity"/>
    <property type="evidence" value="ECO:0007669"/>
    <property type="project" value="TreeGrafter"/>
</dbReference>
<dbReference type="GO" id="GO:0003723">
    <property type="term" value="F:RNA binding"/>
    <property type="evidence" value="ECO:0007669"/>
    <property type="project" value="InterPro"/>
</dbReference>
<evidence type="ECO:0000259" key="7">
    <source>
        <dbReference type="PROSITE" id="PS51154"/>
    </source>
</evidence>
<dbReference type="GO" id="GO:0070212">
    <property type="term" value="P:protein poly-ADP-ribosylation"/>
    <property type="evidence" value="ECO:0007669"/>
    <property type="project" value="TreeGrafter"/>
</dbReference>
<dbReference type="PROSITE" id="PS51154">
    <property type="entry name" value="MACRO"/>
    <property type="match status" value="2"/>
</dbReference>
<proteinExistence type="predicted"/>
<evidence type="ECO:0000256" key="4">
    <source>
        <dbReference type="ARBA" id="ARBA00023027"/>
    </source>
</evidence>
<evidence type="ECO:0000256" key="3">
    <source>
        <dbReference type="ARBA" id="ARBA00022679"/>
    </source>
</evidence>
<dbReference type="GO" id="GO:0003714">
    <property type="term" value="F:transcription corepressor activity"/>
    <property type="evidence" value="ECO:0007669"/>
    <property type="project" value="TreeGrafter"/>
</dbReference>
<keyword evidence="2" id="KW-0328">Glycosyltransferase</keyword>
<dbReference type="GO" id="GO:0005737">
    <property type="term" value="C:cytoplasm"/>
    <property type="evidence" value="ECO:0007669"/>
    <property type="project" value="TreeGrafter"/>
</dbReference>
<gene>
    <name evidence="8" type="ORF">MEDL_60404</name>
</gene>
<evidence type="ECO:0000313" key="9">
    <source>
        <dbReference type="Proteomes" id="UP000683360"/>
    </source>
</evidence>
<dbReference type="InterPro" id="IPR052056">
    <property type="entry name" value="Mono-ARTD/PARP"/>
</dbReference>
<dbReference type="CDD" id="cd02907">
    <property type="entry name" value="Macro_Af1521_BAL-like"/>
    <property type="match status" value="1"/>
</dbReference>
<dbReference type="InterPro" id="IPR012677">
    <property type="entry name" value="Nucleotide-bd_a/b_plait_sf"/>
</dbReference>
<dbReference type="GO" id="GO:0010629">
    <property type="term" value="P:negative regulation of gene expression"/>
    <property type="evidence" value="ECO:0007669"/>
    <property type="project" value="TreeGrafter"/>
</dbReference>
<feature type="domain" description="Macro" evidence="7">
    <location>
        <begin position="1383"/>
        <end position="1588"/>
    </location>
</feature>
<keyword evidence="5" id="KW-0539">Nucleus</keyword>
<sequence>MQDKTYLLAASQLFKALLTSSIQQHYSDDKTDFTEHVTDPSRSYQQHTTMFVPSTQKSQEGPEFVQRQDCNSLYISQPAGDLRGQYIQNDGFSQIQYMGGENRTTEQQGRTDRVQLPIQIPPTTGSRFSLQQQPNFGTEVNMQPRLSLNQEHKHEYTSRTGSNSMLLCQEEINKSVILTDEGGPTHLYQQDIRKGSFAPDVESPYQQDNYIGNHPPTESDQRNLFRQNIYEGNLPTAEANPRRLHQQQINIGVLSSAERDHMRPYQQQYNEAIPSPEADPRRMYQPQINDGNLQTAEADHRRLYQPQKNEGVLQSVQADSRRRYQPQIHDRYLPTAEADHMGSNQQPKNEGVLSSTDLDNRHLYQQQMNARNLPPVLDPTCQYQRQMHESVHPHAEGDPTRFFPQQINEGVQSPAGGDPRFLQPLRDPRLPYQYTRSNFSQTQQPRLNFAQTQPRYGYMPQRALLQGQVSQHQHRNVLHPGPNFGGQLQQLPTFRQDYQMEMARQEQYQIQQTGYDQYSRHPPQYGYYENRYGYQQPEVSVHGYLVGDQFIGPTSWNCRMEHHSQHNSLQALEQTDISTDNLIAIRKDISDEEYSGKTKKLKVSKIPKSSTKDTLKAFFENTRKFGGGDIESINYDKKKSTAIITFKGDDGVETVLNKKPISFGDTIVEVEAYLPDELLKNEDPDSDEYNTPPESDSDDESVCAIEVSGLKKATTENTIKFYFEGKNGADADIKKIKRIKENNMYLVTFKNAAAVNTVMEKTHRIDGAELHVKKHVSPKRYRNKVLVSGLNDNTSTDRLMLFFEAKAKTDVETVLLGEEESRKAIVTFAENIDIDEIQMTIIDKLCEGKSLKVQPVESCTLTMKKKSGVQGVTECTMNEEENYFVVYFEDPKDAIVAAQREHTLRGQTISVQLFHDCLGIPVDLHESKFKPLPPVTVENIDKQMVKFMMQSNTSNKELQNHLQSIHAEVHWPTSDDGKVTIHSTLSTSIKEWRKISKTWKEDVLKQFDILIDQLAVNQQTTLQDAWNQVVDKMAQIVTPYSDNLILIFEKQPACEIYIVGIKSDVAKVSQRIKEIIHDITEELNMKKQQMTEEVQLKHHQLLILELTNFPNEVKKKFDNIGVSIDKKNLKITFEGIFNSVVSSKLEMYEFIGNMSSTLLGSRSPEFIHFLDNANVKESVLKRMKDQQCIGVWEVHNRNIILYSTSDEEVSKAADVFKDSIIENTVAIENIQHSVLNSKKWTHHVKDIEFKCCQKSVSVEMVADKQGNIVVLCTSKAECVSIKEGIQEFFDLNTEMKETLQFEKYEFMFLQEHMQDEVENLVMQLKQRNIIVWFKSDHVLVKANEEGIRDAKKRITALIKTIYRGEHSLDKAGLHKLMESDKGNNKLKQIGRKAGVLFITESNISSSKEEAKPRTSSDRRVTFSAAGGVDVIVNAAKSDLIHNGGLAKVLINKGGKGIQLECNQFTKTHGQLSAGEVFCSEPGSLHCKHIIHAVGPKWQGGRNKEEDYLRDCVAASLVETDKRHLSSIAIPALCTGRFAYPASEATNVITESVRDYLKKTKSSCIKKVFLCDIVTDTVDLFIKAGNELFNQHGYATYKKGRQVITTGKIKISIKKEELAKMKVDAIVNTTSKDLQLGKGTVSASLLNHGGSDLQKECSKKYPNGVNYGEVAVTSGAKLQSKIVCHVSLEKWEDDSSIKVCCYC</sequence>
<dbReference type="OrthoDB" id="6159649at2759"/>
<comment type="caution">
    <text evidence="8">The sequence shown here is derived from an EMBL/GenBank/DDBJ whole genome shotgun (WGS) entry which is preliminary data.</text>
</comment>
<dbReference type="GO" id="GO:1990404">
    <property type="term" value="F:NAD+-protein mono-ADP-ribosyltransferase activity"/>
    <property type="evidence" value="ECO:0007669"/>
    <property type="project" value="TreeGrafter"/>
</dbReference>
<dbReference type="GO" id="GO:0005634">
    <property type="term" value="C:nucleus"/>
    <property type="evidence" value="ECO:0007669"/>
    <property type="project" value="UniProtKB-SubCell"/>
</dbReference>
<feature type="domain" description="Macro" evidence="7">
    <location>
        <begin position="1597"/>
        <end position="1702"/>
    </location>
</feature>
<dbReference type="InterPro" id="IPR002589">
    <property type="entry name" value="Macro_dom"/>
</dbReference>
<reference evidence="8" key="1">
    <citation type="submission" date="2021-03" db="EMBL/GenBank/DDBJ databases">
        <authorList>
            <person name="Bekaert M."/>
        </authorList>
    </citation>
    <scope>NUCLEOTIDE SEQUENCE</scope>
</reference>
<dbReference type="SMART" id="SM00506">
    <property type="entry name" value="A1pp"/>
    <property type="match status" value="1"/>
</dbReference>
<evidence type="ECO:0000256" key="1">
    <source>
        <dbReference type="ARBA" id="ARBA00004123"/>
    </source>
</evidence>